<feature type="domain" description="HTH araC/xylS-type" evidence="4">
    <location>
        <begin position="173"/>
        <end position="271"/>
    </location>
</feature>
<evidence type="ECO:0000313" key="7">
    <source>
        <dbReference type="EMBL" id="CUO80595.1"/>
    </source>
</evidence>
<dbReference type="EMBL" id="CZAJ01000006">
    <property type="protein sequence ID" value="CUO80595.1"/>
    <property type="molecule type" value="Genomic_DNA"/>
</dbReference>
<reference evidence="5" key="2">
    <citation type="submission" date="2015-05" db="EMBL/GenBank/DDBJ databases">
        <authorList>
            <person name="Wang D.B."/>
            <person name="Wang M."/>
        </authorList>
    </citation>
    <scope>NUCLEOTIDE SEQUENCE [LARGE SCALE GENOMIC DNA]</scope>
    <source>
        <strain evidence="5">T1-815</strain>
    </source>
</reference>
<dbReference type="SMART" id="SM00342">
    <property type="entry name" value="HTH_ARAC"/>
    <property type="match status" value="1"/>
</dbReference>
<dbReference type="Gene3D" id="1.10.10.60">
    <property type="entry name" value="Homeodomain-like"/>
    <property type="match status" value="2"/>
</dbReference>
<dbReference type="GO" id="GO:0008168">
    <property type="term" value="F:methyltransferase activity"/>
    <property type="evidence" value="ECO:0007669"/>
    <property type="project" value="UniProtKB-KW"/>
</dbReference>
<dbReference type="EMBL" id="JAAIMP010000032">
    <property type="protein sequence ID" value="NSC78251.1"/>
    <property type="molecule type" value="Genomic_DNA"/>
</dbReference>
<dbReference type="SUPFAM" id="SSF46689">
    <property type="entry name" value="Homeodomain-like"/>
    <property type="match status" value="2"/>
</dbReference>
<dbReference type="EMBL" id="QRPB01000015">
    <property type="protein sequence ID" value="RHL77335.1"/>
    <property type="molecule type" value="Genomic_DNA"/>
</dbReference>
<evidence type="ECO:0000313" key="27">
    <source>
        <dbReference type="Proteomes" id="UP000260970"/>
    </source>
</evidence>
<sequence>MSNRKFNLDNEVQPEIHFRLLSISASKFENDWTSFPHSHHFTEIFFIKDGTGRMLIENESLPVSSNSLVVIGAQVTHTEFSDPENPLDYYVLGVEGLKLNTDKEPEYIHVPASANSPFIRQCFENILREMHNKQDRYAEICQHYLDILILYFCRKDHVSYEVVDAQNSSRECHKVKRFIEHNYQSMISLDSLAENCSLSKYYLSHRFAELYGKSPIAYLNEVRLASARDLLLTTNHSIEEIAGCIGFSSTSYFSQSFQKNFHESPQQFRKSHRVRT</sequence>
<evidence type="ECO:0000313" key="5">
    <source>
        <dbReference type="EMBL" id="CRL42738.1"/>
    </source>
</evidence>
<dbReference type="PANTHER" id="PTHR43280">
    <property type="entry name" value="ARAC-FAMILY TRANSCRIPTIONAL REGULATOR"/>
    <property type="match status" value="1"/>
</dbReference>
<evidence type="ECO:0000313" key="12">
    <source>
        <dbReference type="EMBL" id="NSC78251.1"/>
    </source>
</evidence>
<evidence type="ECO:0000313" key="28">
    <source>
        <dbReference type="Proteomes" id="UP000266698"/>
    </source>
</evidence>
<dbReference type="PROSITE" id="PS01124">
    <property type="entry name" value="HTH_ARAC_FAMILY_2"/>
    <property type="match status" value="1"/>
</dbReference>
<keyword evidence="1" id="KW-0805">Transcription regulation</keyword>
<dbReference type="Proteomes" id="UP000286341">
    <property type="component" value="Unassembled WGS sequence"/>
</dbReference>
<dbReference type="Proteomes" id="UP000260970">
    <property type="component" value="Unassembled WGS sequence"/>
</dbReference>
<dbReference type="PRINTS" id="PR00032">
    <property type="entry name" value="HTHARAC"/>
</dbReference>
<dbReference type="EMBL" id="QSUG01000003">
    <property type="protein sequence ID" value="RGN25053.1"/>
    <property type="molecule type" value="Genomic_DNA"/>
</dbReference>
<dbReference type="Pfam" id="PF02311">
    <property type="entry name" value="AraC_binding"/>
    <property type="match status" value="1"/>
</dbReference>
<dbReference type="Proteomes" id="UP000283683">
    <property type="component" value="Unassembled WGS sequence"/>
</dbReference>
<dbReference type="GeneID" id="86987068"/>
<reference evidence="12" key="6">
    <citation type="submission" date="2020-02" db="EMBL/GenBank/DDBJ databases">
        <authorList>
            <person name="Littmann E."/>
            <person name="Sorbara M."/>
        </authorList>
    </citation>
    <scope>NUCLEOTIDE SEQUENCE</scope>
    <source>
        <strain evidence="12">MSK.16.45</strain>
    </source>
</reference>
<accession>A0A0M6WZ35</accession>
<dbReference type="EMBL" id="QSDV01000004">
    <property type="protein sequence ID" value="RGZ19372.1"/>
    <property type="molecule type" value="Genomic_DNA"/>
</dbReference>
<dbReference type="EMBL" id="JAQLYE010000013">
    <property type="protein sequence ID" value="MDB8018109.1"/>
    <property type="molecule type" value="Genomic_DNA"/>
</dbReference>
<gene>
    <name evidence="6" type="primary">adaA_4</name>
    <name evidence="7" type="synonym">adaA_1</name>
    <name evidence="22" type="ORF">DW001_11950</name>
    <name evidence="21" type="ORF">DW038_11690</name>
    <name evidence="20" type="ORF">DW703_16655</name>
    <name evidence="19" type="ORF">DW775_10950</name>
    <name evidence="18" type="ORF">DW948_07085</name>
    <name evidence="17" type="ORF">DW975_10125</name>
    <name evidence="15" type="ORF">DWV45_09030</name>
    <name evidence="16" type="ORF">DXA03_04930</name>
    <name evidence="14" type="ORF">DXB72_04675</name>
    <name evidence="13" type="ORF">DXD95_11925</name>
    <name evidence="6" type="ORF">ERS852417_02930</name>
    <name evidence="7" type="ORF">ERS852497_00875</name>
    <name evidence="12" type="ORF">G4312_13470</name>
    <name evidence="11" type="ORF">GKE07_04880</name>
    <name evidence="8" type="ORF">LIZ56_07855</name>
    <name evidence="9" type="ORF">LIZ82_15315</name>
    <name evidence="10" type="ORF">PNE45_08695</name>
    <name evidence="5" type="ORF">T1815_02051</name>
</gene>
<evidence type="ECO:0000256" key="3">
    <source>
        <dbReference type="ARBA" id="ARBA00023163"/>
    </source>
</evidence>
<dbReference type="Proteomes" id="UP000283501">
    <property type="component" value="Unassembled WGS sequence"/>
</dbReference>
<evidence type="ECO:0000313" key="14">
    <source>
        <dbReference type="EMBL" id="RGN25053.1"/>
    </source>
</evidence>
<reference evidence="23" key="1">
    <citation type="submission" date="2015-05" db="EMBL/GenBank/DDBJ databases">
        <authorList>
            <consortium name="Pathogen Informatics"/>
        </authorList>
    </citation>
    <scope>NUCLEOTIDE SEQUENCE [LARGE SCALE GENOMIC DNA]</scope>
    <source>
        <strain evidence="6 24">2789STDY5608860</strain>
        <strain evidence="7 25">2789STDY5834884</strain>
        <strain evidence="23">T1-815</strain>
    </source>
</reference>
<dbReference type="EMBL" id="CYYW01000038">
    <property type="protein sequence ID" value="CUO71498.1"/>
    <property type="molecule type" value="Genomic_DNA"/>
</dbReference>
<reference evidence="26 27" key="3">
    <citation type="submission" date="2018-08" db="EMBL/GenBank/DDBJ databases">
        <title>A genome reference for cultivated species of the human gut microbiota.</title>
        <authorList>
            <person name="Zou Y."/>
            <person name="Xue W."/>
            <person name="Luo G."/>
        </authorList>
    </citation>
    <scope>NUCLEOTIDE SEQUENCE [LARGE SCALE GENOMIC DNA]</scope>
    <source>
        <strain evidence="15 31">AF06-19</strain>
        <strain evidence="22 28">AF36-2BH</strain>
        <strain evidence="21 34">AF39-14AC</strain>
        <strain evidence="20 30">AM26-2LB</strain>
        <strain evidence="19 32">AM30-13AC</strain>
        <strain evidence="18 35">AM44-1AT</strain>
        <strain evidence="17 29">AM48-7</strain>
        <strain evidence="16 33">AM54-25XD</strain>
        <strain evidence="14 27">OM05-6AA</strain>
        <strain evidence="13 26">TM10-3</strain>
    </source>
</reference>
<evidence type="ECO:0000313" key="6">
    <source>
        <dbReference type="EMBL" id="CUO71498.1"/>
    </source>
</evidence>
<evidence type="ECO:0000259" key="4">
    <source>
        <dbReference type="PROSITE" id="PS01124"/>
    </source>
</evidence>
<dbReference type="InterPro" id="IPR037923">
    <property type="entry name" value="HTH-like"/>
</dbReference>
<dbReference type="InterPro" id="IPR018060">
    <property type="entry name" value="HTH_AraC"/>
</dbReference>
<protein>
    <submittedName>
        <fullName evidence="5">Ada regulatory protein/6-O-methylguanine-DNA methyltransferase</fullName>
    </submittedName>
    <submittedName>
        <fullName evidence="8">AraC family transcriptional regulator</fullName>
    </submittedName>
    <submittedName>
        <fullName evidence="10">Helix-turn-helix domain-containing protein</fullName>
    </submittedName>
    <submittedName>
        <fullName evidence="6">Methylphosphotriester-DNA--protein-cysteine S-methyltransferase</fullName>
        <ecNumber evidence="6">2.1.1.-</ecNumber>
    </submittedName>
</protein>
<dbReference type="Gene3D" id="2.60.120.10">
    <property type="entry name" value="Jelly Rolls"/>
    <property type="match status" value="1"/>
</dbReference>
<dbReference type="Proteomes" id="UP000479563">
    <property type="component" value="Unassembled WGS sequence"/>
</dbReference>
<dbReference type="GO" id="GO:0032259">
    <property type="term" value="P:methylation"/>
    <property type="evidence" value="ECO:0007669"/>
    <property type="project" value="UniProtKB-KW"/>
</dbReference>
<evidence type="ECO:0000313" key="22">
    <source>
        <dbReference type="EMBL" id="RHL77335.1"/>
    </source>
</evidence>
<evidence type="ECO:0000313" key="30">
    <source>
        <dbReference type="Proteomes" id="UP000283501"/>
    </source>
</evidence>
<keyword evidence="5" id="KW-0489">Methyltransferase</keyword>
<evidence type="ECO:0000313" key="25">
    <source>
        <dbReference type="Proteomes" id="UP000095602"/>
    </source>
</evidence>
<dbReference type="Proteomes" id="UP000260642">
    <property type="component" value="Unassembled WGS sequence"/>
</dbReference>
<dbReference type="Proteomes" id="UP001193756">
    <property type="component" value="Unassembled WGS sequence"/>
</dbReference>
<dbReference type="EMBL" id="JAJCJK010000010">
    <property type="protein sequence ID" value="MCB6938323.1"/>
    <property type="molecule type" value="Genomic_DNA"/>
</dbReference>
<reference evidence="10" key="8">
    <citation type="submission" date="2023-01" db="EMBL/GenBank/DDBJ databases">
        <title>Human gut microbiome strain richness.</title>
        <authorList>
            <person name="Chen-Liaw A."/>
        </authorList>
    </citation>
    <scope>NUCLEOTIDE SEQUENCE</scope>
    <source>
        <strain evidence="10">1001283st1_D2_1001283B150209_150212</strain>
    </source>
</reference>
<dbReference type="EMBL" id="QSJS01000015">
    <property type="protein sequence ID" value="RHD92860.1"/>
    <property type="molecule type" value="Genomic_DNA"/>
</dbReference>
<dbReference type="Proteomes" id="UP000266698">
    <property type="component" value="Unassembled WGS sequence"/>
</dbReference>
<dbReference type="GO" id="GO:0003700">
    <property type="term" value="F:DNA-binding transcription factor activity"/>
    <property type="evidence" value="ECO:0007669"/>
    <property type="project" value="InterPro"/>
</dbReference>
<evidence type="ECO:0000256" key="1">
    <source>
        <dbReference type="ARBA" id="ARBA00023015"/>
    </source>
</evidence>
<evidence type="ECO:0000313" key="31">
    <source>
        <dbReference type="Proteomes" id="UP000283683"/>
    </source>
</evidence>
<evidence type="ECO:0000313" key="15">
    <source>
        <dbReference type="EMBL" id="RGW86759.1"/>
    </source>
</evidence>
<evidence type="ECO:0000313" key="19">
    <source>
        <dbReference type="EMBL" id="RHD92860.1"/>
    </source>
</evidence>
<dbReference type="Proteomes" id="UP001197741">
    <property type="component" value="Unassembled WGS sequence"/>
</dbReference>
<dbReference type="EMBL" id="CVRQ01000090">
    <property type="protein sequence ID" value="CRL42738.1"/>
    <property type="molecule type" value="Genomic_DNA"/>
</dbReference>
<dbReference type="Proteomes" id="UP000095384">
    <property type="component" value="Unassembled WGS sequence"/>
</dbReference>
<name>A0A0M6WZ35_9FIRM</name>
<dbReference type="EMBL" id="QSOB01000019">
    <property type="protein sequence ID" value="RGI66326.1"/>
    <property type="molecule type" value="Genomic_DNA"/>
</dbReference>
<evidence type="ECO:0000313" key="10">
    <source>
        <dbReference type="EMBL" id="MDB8018109.1"/>
    </source>
</evidence>
<keyword evidence="5" id="KW-0808">Transferase</keyword>
<dbReference type="Proteomes" id="UP000095602">
    <property type="component" value="Unassembled WGS sequence"/>
</dbReference>
<reference evidence="12" key="5">
    <citation type="journal article" date="2020" name="Cell Host Microbe">
        <title>Functional and Genomic Variation between Human-Derived Isolates of Lachnospiraceae Reveals Inter- and Intra-Species Diversity.</title>
        <authorList>
            <person name="Sorbara M.T."/>
            <person name="Littmann E.R."/>
            <person name="Fontana E."/>
            <person name="Moody T.U."/>
            <person name="Kohout C.E."/>
            <person name="Gjonbalaj M."/>
            <person name="Eaton V."/>
            <person name="Seok R."/>
            <person name="Leiner I.M."/>
            <person name="Pamer E.G."/>
        </authorList>
    </citation>
    <scope>NUCLEOTIDE SEQUENCE</scope>
    <source>
        <strain evidence="12">MSK.16.45</strain>
    </source>
</reference>
<reference evidence="8" key="7">
    <citation type="submission" date="2021-10" db="EMBL/GenBank/DDBJ databases">
        <title>Collection of gut derived symbiotic bacterial strains cultured from healthy donors.</title>
        <authorList>
            <person name="Lin H."/>
            <person name="Littmann E."/>
            <person name="Kohout C."/>
            <person name="Pamer E.G."/>
        </authorList>
    </citation>
    <scope>NUCLEOTIDE SEQUENCE</scope>
    <source>
        <strain evidence="9">DFI.7.28A</strain>
        <strain evidence="8">DFI.9.42</strain>
    </source>
</reference>
<dbReference type="RefSeq" id="WP_012741058.1">
    <property type="nucleotide sequence ID" value="NZ_AP031452.1"/>
</dbReference>
<organism evidence="5 23">
    <name type="scientific">Agathobacter rectalis</name>
    <dbReference type="NCBI Taxonomy" id="39491"/>
    <lineage>
        <taxon>Bacteria</taxon>
        <taxon>Bacillati</taxon>
        <taxon>Bacillota</taxon>
        <taxon>Clostridia</taxon>
        <taxon>Lachnospirales</taxon>
        <taxon>Lachnospiraceae</taxon>
        <taxon>Agathobacter</taxon>
    </lineage>
</organism>
<dbReference type="Proteomes" id="UP000284835">
    <property type="component" value="Unassembled WGS sequence"/>
</dbReference>
<evidence type="ECO:0000256" key="2">
    <source>
        <dbReference type="ARBA" id="ARBA00023125"/>
    </source>
</evidence>
<evidence type="ECO:0000313" key="32">
    <source>
        <dbReference type="Proteomes" id="UP000284835"/>
    </source>
</evidence>
<dbReference type="EMBL" id="QROF01000011">
    <property type="protein sequence ID" value="RHL02706.1"/>
    <property type="molecule type" value="Genomic_DNA"/>
</dbReference>
<dbReference type="Pfam" id="PF12833">
    <property type="entry name" value="HTH_18"/>
    <property type="match status" value="1"/>
</dbReference>
<dbReference type="Proteomes" id="UP001197684">
    <property type="component" value="Unassembled WGS sequence"/>
</dbReference>
<dbReference type="EMBL" id="QSEN01000017">
    <property type="protein sequence ID" value="RGZ74726.1"/>
    <property type="molecule type" value="Genomic_DNA"/>
</dbReference>
<reference evidence="11 36" key="4">
    <citation type="journal article" date="2019" name="Nat. Med.">
        <title>A library of human gut bacterial isolates paired with longitudinal multiomics data enables mechanistic microbiome research.</title>
        <authorList>
            <person name="Poyet M."/>
            <person name="Groussin M."/>
            <person name="Gibbons S.M."/>
            <person name="Avila-Pacheco J."/>
            <person name="Jiang X."/>
            <person name="Kearney S.M."/>
            <person name="Perrotta A.R."/>
            <person name="Berdy B."/>
            <person name="Zhao S."/>
            <person name="Lieberman T.D."/>
            <person name="Swanson P.K."/>
            <person name="Smith M."/>
            <person name="Roesemann S."/>
            <person name="Alexander J.E."/>
            <person name="Rich S.A."/>
            <person name="Livny J."/>
            <person name="Vlamakis H."/>
            <person name="Clish C."/>
            <person name="Bullock K."/>
            <person name="Deik A."/>
            <person name="Scott J."/>
            <person name="Pierce K.A."/>
            <person name="Xavier R.J."/>
            <person name="Alm E.J."/>
        </authorList>
    </citation>
    <scope>NUCLEOTIDE SEQUENCE [LARGE SCALE GENOMIC DNA]</scope>
    <source>
        <strain evidence="11 36">BIOML-A11</strain>
    </source>
</reference>
<dbReference type="SUPFAM" id="SSF51215">
    <property type="entry name" value="Regulatory protein AraC"/>
    <property type="match status" value="1"/>
</dbReference>
<dbReference type="Proteomes" id="UP000286181">
    <property type="component" value="Unassembled WGS sequence"/>
</dbReference>
<dbReference type="EC" id="2.1.1.-" evidence="6"/>
<dbReference type="InterPro" id="IPR009057">
    <property type="entry name" value="Homeodomain-like_sf"/>
</dbReference>
<evidence type="ECO:0000313" key="13">
    <source>
        <dbReference type="EMBL" id="RGI66326.1"/>
    </source>
</evidence>
<dbReference type="GO" id="GO:0043565">
    <property type="term" value="F:sequence-specific DNA binding"/>
    <property type="evidence" value="ECO:0007669"/>
    <property type="project" value="InterPro"/>
</dbReference>
<evidence type="ECO:0000313" key="21">
    <source>
        <dbReference type="EMBL" id="RHL02706.1"/>
    </source>
</evidence>
<evidence type="ECO:0000313" key="18">
    <source>
        <dbReference type="EMBL" id="RHA14431.1"/>
    </source>
</evidence>
<dbReference type="AlphaFoldDB" id="A0A0M6WZ35"/>
<dbReference type="PANTHER" id="PTHR43280:SF28">
    <property type="entry name" value="HTH-TYPE TRANSCRIPTIONAL ACTIVATOR RHAS"/>
    <property type="match status" value="1"/>
</dbReference>
<dbReference type="Proteomes" id="UP000283431">
    <property type="component" value="Unassembled WGS sequence"/>
</dbReference>
<evidence type="ECO:0000313" key="36">
    <source>
        <dbReference type="Proteomes" id="UP000479563"/>
    </source>
</evidence>
<evidence type="ECO:0000313" key="26">
    <source>
        <dbReference type="Proteomes" id="UP000260642"/>
    </source>
</evidence>
<dbReference type="EMBL" id="WKQP01000005">
    <property type="protein sequence ID" value="MSC59551.1"/>
    <property type="molecule type" value="Genomic_DNA"/>
</dbReference>
<evidence type="ECO:0000313" key="11">
    <source>
        <dbReference type="EMBL" id="MSC59551.1"/>
    </source>
</evidence>
<evidence type="ECO:0000313" key="34">
    <source>
        <dbReference type="Proteomes" id="UP000286181"/>
    </source>
</evidence>
<evidence type="ECO:0000313" key="23">
    <source>
        <dbReference type="Proteomes" id="UP000049472"/>
    </source>
</evidence>
<dbReference type="EMBL" id="JAJCJQ010000042">
    <property type="protein sequence ID" value="MCB6962243.1"/>
    <property type="molecule type" value="Genomic_DNA"/>
</dbReference>
<evidence type="ECO:0000313" key="9">
    <source>
        <dbReference type="EMBL" id="MCB6962243.1"/>
    </source>
</evidence>
<dbReference type="Proteomes" id="UP001212823">
    <property type="component" value="Unassembled WGS sequence"/>
</dbReference>
<dbReference type="InterPro" id="IPR020449">
    <property type="entry name" value="Tscrpt_reg_AraC-type_HTH"/>
</dbReference>
<evidence type="ECO:0000313" key="33">
    <source>
        <dbReference type="Proteomes" id="UP000285209"/>
    </source>
</evidence>
<keyword evidence="3" id="KW-0804">Transcription</keyword>
<evidence type="ECO:0000313" key="20">
    <source>
        <dbReference type="EMBL" id="RHE98706.1"/>
    </source>
</evidence>
<dbReference type="Proteomes" id="UP000285209">
    <property type="component" value="Unassembled WGS sequence"/>
</dbReference>
<dbReference type="SMR" id="A0A0M6WZ35"/>
<evidence type="ECO:0000313" key="24">
    <source>
        <dbReference type="Proteomes" id="UP000095384"/>
    </source>
</evidence>
<dbReference type="InterPro" id="IPR014710">
    <property type="entry name" value="RmlC-like_jellyroll"/>
</dbReference>
<dbReference type="OMA" id="ASHFHIS"/>
<dbReference type="EMBL" id="QSAZ01000008">
    <property type="protein sequence ID" value="RGW86759.1"/>
    <property type="molecule type" value="Genomic_DNA"/>
</dbReference>
<evidence type="ECO:0000313" key="8">
    <source>
        <dbReference type="EMBL" id="MCB6938323.1"/>
    </source>
</evidence>
<evidence type="ECO:0000313" key="35">
    <source>
        <dbReference type="Proteomes" id="UP000286341"/>
    </source>
</evidence>
<keyword evidence="23" id="KW-1185">Reference proteome</keyword>
<dbReference type="EMBL" id="QSFB01000007">
    <property type="protein sequence ID" value="RHA14431.1"/>
    <property type="molecule type" value="Genomic_DNA"/>
</dbReference>
<dbReference type="Proteomes" id="UP000049472">
    <property type="component" value="Unassembled WGS sequence"/>
</dbReference>
<evidence type="ECO:0000313" key="17">
    <source>
        <dbReference type="EMBL" id="RGZ74726.1"/>
    </source>
</evidence>
<evidence type="ECO:0000313" key="29">
    <source>
        <dbReference type="Proteomes" id="UP000283431"/>
    </source>
</evidence>
<evidence type="ECO:0000313" key="16">
    <source>
        <dbReference type="EMBL" id="RGZ19372.1"/>
    </source>
</evidence>
<keyword evidence="2" id="KW-0238">DNA-binding</keyword>
<dbReference type="InterPro" id="IPR003313">
    <property type="entry name" value="AraC-bd"/>
</dbReference>
<proteinExistence type="predicted"/>
<dbReference type="EMBL" id="QSKY01000048">
    <property type="protein sequence ID" value="RHE98706.1"/>
    <property type="molecule type" value="Genomic_DNA"/>
</dbReference>